<gene>
    <name evidence="8" type="primary">CENPN</name>
</gene>
<dbReference type="GO" id="GO:0007059">
    <property type="term" value="P:chromosome segregation"/>
    <property type="evidence" value="ECO:0007669"/>
    <property type="project" value="InterPro"/>
</dbReference>
<dbReference type="InParanoid" id="A0A6P7YBE2"/>
<keyword evidence="4" id="KW-0158">Chromosome</keyword>
<name>A0A6P7YBE2_9AMPH</name>
<organism evidence="7 8">
    <name type="scientific">Microcaecilia unicolor</name>
    <dbReference type="NCBI Taxonomy" id="1415580"/>
    <lineage>
        <taxon>Eukaryota</taxon>
        <taxon>Metazoa</taxon>
        <taxon>Chordata</taxon>
        <taxon>Craniata</taxon>
        <taxon>Vertebrata</taxon>
        <taxon>Euteleostomi</taxon>
        <taxon>Amphibia</taxon>
        <taxon>Gymnophiona</taxon>
        <taxon>Siphonopidae</taxon>
        <taxon>Microcaecilia</taxon>
    </lineage>
</organism>
<dbReference type="GO" id="GO:0000775">
    <property type="term" value="C:chromosome, centromeric region"/>
    <property type="evidence" value="ECO:0007669"/>
    <property type="project" value="UniProtKB-SubCell"/>
</dbReference>
<evidence type="ECO:0000256" key="5">
    <source>
        <dbReference type="ARBA" id="ARBA00023242"/>
    </source>
</evidence>
<dbReference type="AlphaFoldDB" id="A0A6P7YBE2"/>
<dbReference type="KEGG" id="muo:115470893"/>
<dbReference type="OrthoDB" id="6585699at2759"/>
<dbReference type="Pfam" id="PF05238">
    <property type="entry name" value="CENP-N"/>
    <property type="match status" value="1"/>
</dbReference>
<dbReference type="CTD" id="55839"/>
<accession>A0A6P7YBE2</accession>
<keyword evidence="5" id="KW-0539">Nucleus</keyword>
<evidence type="ECO:0000256" key="6">
    <source>
        <dbReference type="ARBA" id="ARBA00023328"/>
    </source>
</evidence>
<dbReference type="Proteomes" id="UP000515156">
    <property type="component" value="Chromosome 5"/>
</dbReference>
<evidence type="ECO:0000256" key="3">
    <source>
        <dbReference type="ARBA" id="ARBA00005566"/>
    </source>
</evidence>
<protein>
    <submittedName>
        <fullName evidence="8">Centromere protein N</fullName>
    </submittedName>
</protein>
<dbReference type="FunCoup" id="A0A6P7YBE2">
    <property type="interactions" value="1944"/>
</dbReference>
<reference evidence="8" key="1">
    <citation type="submission" date="2025-08" db="UniProtKB">
        <authorList>
            <consortium name="RefSeq"/>
        </authorList>
    </citation>
    <scope>IDENTIFICATION</scope>
</reference>
<proteinExistence type="inferred from homology"/>
<dbReference type="GO" id="GO:0034080">
    <property type="term" value="P:CENP-A containing chromatin assembly"/>
    <property type="evidence" value="ECO:0007669"/>
    <property type="project" value="InterPro"/>
</dbReference>
<evidence type="ECO:0000256" key="4">
    <source>
        <dbReference type="ARBA" id="ARBA00022454"/>
    </source>
</evidence>
<evidence type="ECO:0000313" key="7">
    <source>
        <dbReference type="Proteomes" id="UP000515156"/>
    </source>
</evidence>
<keyword evidence="7" id="KW-1185">Reference proteome</keyword>
<dbReference type="GO" id="GO:0005654">
    <property type="term" value="C:nucleoplasm"/>
    <property type="evidence" value="ECO:0007669"/>
    <property type="project" value="TreeGrafter"/>
</dbReference>
<dbReference type="GeneID" id="115470893"/>
<dbReference type="RefSeq" id="XP_030060365.1">
    <property type="nucleotide sequence ID" value="XM_030204505.1"/>
</dbReference>
<dbReference type="PANTHER" id="PTHR46790">
    <property type="entry name" value="CENTROMERE PROTEIN N"/>
    <property type="match status" value="1"/>
</dbReference>
<keyword evidence="6" id="KW-0137">Centromere</keyword>
<sequence>MMDDALAEFIKRTVMKIPLHKMLVVLRAWDFLTDGELQNVNLRQAKENIAMDVVHLCEGKQTRLKHAAILDIIYNHTFREKRNWSVYQMVRPLGCQMELFDMAEFKSQFKRNLKSTFQNVSIHFKELDESVWIRIAWGTHYLKPQQYKPTFVVYHSQTSYVFISNLSKSCRPALCQAVVIAAQHNEIQEMELRGRSLDSLKDIVFKQYNQSFQTYHPRPLQERNVASEIVDPRVIYENKQEKERVWTLNQEAFGDGPHPKLEFAQYKLDTMFRGEPQTGILAGREEPFRCVVRFSSPHLLEGLRSLAPSGFADAPLSQLLTCIPHKARNLFRIGEKRN</sequence>
<evidence type="ECO:0000256" key="1">
    <source>
        <dbReference type="ARBA" id="ARBA00004123"/>
    </source>
</evidence>
<comment type="subcellular location">
    <subcellularLocation>
        <location evidence="2">Chromosome</location>
        <location evidence="2">Centromere</location>
    </subcellularLocation>
    <subcellularLocation>
        <location evidence="1">Nucleus</location>
    </subcellularLocation>
</comment>
<dbReference type="InterPro" id="IPR007902">
    <property type="entry name" value="Chl4/mis15/CENP-N"/>
</dbReference>
<dbReference type="InterPro" id="IPR052011">
    <property type="entry name" value="CENP-NAC/CAD_complex"/>
</dbReference>
<dbReference type="PANTHER" id="PTHR46790:SF1">
    <property type="entry name" value="CENTROMERE PROTEIN N"/>
    <property type="match status" value="1"/>
</dbReference>
<evidence type="ECO:0000313" key="8">
    <source>
        <dbReference type="RefSeq" id="XP_030060365.1"/>
    </source>
</evidence>
<comment type="similarity">
    <text evidence="3">Belongs to the CENP-N/CHL4 family.</text>
</comment>
<evidence type="ECO:0000256" key="2">
    <source>
        <dbReference type="ARBA" id="ARBA00004584"/>
    </source>
</evidence>